<dbReference type="Gene3D" id="1.20.140.160">
    <property type="match status" value="1"/>
</dbReference>
<dbReference type="NCBIfam" id="NF005143">
    <property type="entry name" value="PRK06596.1"/>
    <property type="match status" value="1"/>
</dbReference>
<dbReference type="Gene3D" id="1.10.601.10">
    <property type="entry name" value="RNA Polymerase Primary Sigma Factor"/>
    <property type="match status" value="1"/>
</dbReference>
<evidence type="ECO:0000256" key="7">
    <source>
        <dbReference type="ARBA" id="ARBA00023163"/>
    </source>
</evidence>
<comment type="similarity">
    <text evidence="1">Belongs to the sigma-70 factor family.</text>
</comment>
<keyword evidence="3" id="KW-0805">Transcription regulation</keyword>
<dbReference type="Pfam" id="PF04545">
    <property type="entry name" value="Sigma70_r4"/>
    <property type="match status" value="1"/>
</dbReference>
<evidence type="ECO:0000313" key="11">
    <source>
        <dbReference type="Proteomes" id="UP001330434"/>
    </source>
</evidence>
<evidence type="ECO:0000256" key="1">
    <source>
        <dbReference type="ARBA" id="ARBA00007788"/>
    </source>
</evidence>
<evidence type="ECO:0000256" key="5">
    <source>
        <dbReference type="ARBA" id="ARBA00023082"/>
    </source>
</evidence>
<protein>
    <recommendedName>
        <fullName evidence="8">RNA polymerase sigma factor RpoH</fullName>
    </recommendedName>
</protein>
<evidence type="ECO:0000256" key="3">
    <source>
        <dbReference type="ARBA" id="ARBA00023015"/>
    </source>
</evidence>
<evidence type="ECO:0000256" key="4">
    <source>
        <dbReference type="ARBA" id="ARBA00023016"/>
    </source>
</evidence>
<dbReference type="InterPro" id="IPR013324">
    <property type="entry name" value="RNA_pol_sigma_r3/r4-like"/>
</dbReference>
<evidence type="ECO:0000313" key="10">
    <source>
        <dbReference type="EMBL" id="WVX66821.1"/>
    </source>
</evidence>
<keyword evidence="6" id="KW-0238">DNA-binding</keyword>
<dbReference type="Pfam" id="PF04542">
    <property type="entry name" value="Sigma70_r2"/>
    <property type="match status" value="1"/>
</dbReference>
<dbReference type="InterPro" id="IPR007630">
    <property type="entry name" value="RNA_pol_sigma70_r4"/>
</dbReference>
<dbReference type="InterPro" id="IPR013325">
    <property type="entry name" value="RNA_pol_sigma_r2"/>
</dbReference>
<dbReference type="PANTHER" id="PTHR30376">
    <property type="entry name" value="SIGMA FACTOR RPOH HEAT SHOCK RELATED"/>
    <property type="match status" value="1"/>
</dbReference>
<dbReference type="SUPFAM" id="SSF88659">
    <property type="entry name" value="Sigma3 and sigma4 domains of RNA polymerase sigma factors"/>
    <property type="match status" value="1"/>
</dbReference>
<dbReference type="NCBIfam" id="TIGR02392">
    <property type="entry name" value="rpoH_proteo"/>
    <property type="match status" value="1"/>
</dbReference>
<dbReference type="InterPro" id="IPR014284">
    <property type="entry name" value="RNA_pol_sigma-70_dom"/>
</dbReference>
<dbReference type="InterPro" id="IPR050813">
    <property type="entry name" value="Sigma-70_Factor"/>
</dbReference>
<dbReference type="NCBIfam" id="TIGR02937">
    <property type="entry name" value="sigma70-ECF"/>
    <property type="match status" value="1"/>
</dbReference>
<dbReference type="Proteomes" id="UP001330434">
    <property type="component" value="Chromosome"/>
</dbReference>
<dbReference type="EMBL" id="CP133270">
    <property type="protein sequence ID" value="WVX66821.1"/>
    <property type="molecule type" value="Genomic_DNA"/>
</dbReference>
<dbReference type="InterPro" id="IPR007627">
    <property type="entry name" value="RNA_pol_sigma70_r2"/>
</dbReference>
<accession>A0ABZ2C3S8</accession>
<dbReference type="InterPro" id="IPR012759">
    <property type="entry name" value="RNA_pol_sigma_RpoH_proteobac"/>
</dbReference>
<dbReference type="InterPro" id="IPR000943">
    <property type="entry name" value="RNA_pol_sigma70"/>
</dbReference>
<evidence type="ECO:0000259" key="9">
    <source>
        <dbReference type="PROSITE" id="PS00716"/>
    </source>
</evidence>
<dbReference type="InterPro" id="IPR009042">
    <property type="entry name" value="RNA_pol_sigma70_r1_2"/>
</dbReference>
<sequence length="310" mass="35138">MIPAELEPLETPIKANSLSIPNAQEGLKHYFDQIRKFPMLDAEEEFMLAKRWKEHQDRKAAEKLISSHLRLVAKVAAGYKGYGLPMADLIAEGNVGLMRAVDKFDPDKGFRLSTYAMWWIRATIQDYVLHSWSLVKIGTTAAQKKLFFNLRRMKGELEDKSDFLSADSIALIAEDLNVSTNEVIEMNKRMQSGGDSSLNSPLNAGSLDEWQDWLVDESPNQEDFVISKGESQVKNALLHKALQSLDPREAKIIHHRRLLEDPKSLEELAQDLKISRERVRQIETRAFEKLQRAVKSGAIQLRIGGETGRG</sequence>
<gene>
    <name evidence="10" type="ORF">Bealeia1_01008</name>
</gene>
<keyword evidence="11" id="KW-1185">Reference proteome</keyword>
<keyword evidence="7" id="KW-0804">Transcription</keyword>
<dbReference type="CDD" id="cd06171">
    <property type="entry name" value="Sigma70_r4"/>
    <property type="match status" value="1"/>
</dbReference>
<dbReference type="RefSeq" id="WP_331255642.1">
    <property type="nucleotide sequence ID" value="NZ_CP133270.1"/>
</dbReference>
<dbReference type="PANTHER" id="PTHR30376:SF3">
    <property type="entry name" value="RNA POLYMERASE SIGMA FACTOR RPOH"/>
    <property type="match status" value="1"/>
</dbReference>
<organism evidence="10 11">
    <name type="scientific">Candidatus Bealeia paramacronuclearis</name>
    <dbReference type="NCBI Taxonomy" id="1921001"/>
    <lineage>
        <taxon>Bacteria</taxon>
        <taxon>Pseudomonadati</taxon>
        <taxon>Pseudomonadota</taxon>
        <taxon>Alphaproteobacteria</taxon>
        <taxon>Holosporales</taxon>
        <taxon>Holosporaceae</taxon>
        <taxon>Candidatus Bealeia</taxon>
    </lineage>
</organism>
<proteinExistence type="inferred from homology"/>
<evidence type="ECO:0000256" key="6">
    <source>
        <dbReference type="ARBA" id="ARBA00023125"/>
    </source>
</evidence>
<reference evidence="10 11" key="1">
    <citation type="journal article" date="2024" name="Environ. Microbiol.">
        <title>Novel evolutionary insights on the interactions of the Holosporales (Alphaproteobacteria) with eukaryotic hosts from comparative genomics.</title>
        <authorList>
            <person name="Giovannini M."/>
            <person name="Petroni G."/>
            <person name="Castelli M."/>
        </authorList>
    </citation>
    <scope>NUCLEOTIDE SEQUENCE [LARGE SCALE GENOMIC DNA]</scope>
    <source>
        <strain evidence="10 11">US_Bl 15I1</strain>
    </source>
</reference>
<dbReference type="PROSITE" id="PS00716">
    <property type="entry name" value="SIGMA70_2"/>
    <property type="match status" value="1"/>
</dbReference>
<dbReference type="PRINTS" id="PR00046">
    <property type="entry name" value="SIGMA70FCT"/>
</dbReference>
<keyword evidence="2" id="KW-0963">Cytoplasm</keyword>
<name>A0ABZ2C3S8_9PROT</name>
<feature type="domain" description="RNA polymerase sigma-70" evidence="9">
    <location>
        <begin position="264"/>
        <end position="290"/>
    </location>
</feature>
<dbReference type="Pfam" id="PF00140">
    <property type="entry name" value="Sigma70_r1_2"/>
    <property type="match status" value="1"/>
</dbReference>
<evidence type="ECO:0000256" key="8">
    <source>
        <dbReference type="NCBIfam" id="TIGR02392"/>
    </source>
</evidence>
<dbReference type="SUPFAM" id="SSF88946">
    <property type="entry name" value="Sigma2 domain of RNA polymerase sigma factors"/>
    <property type="match status" value="1"/>
</dbReference>
<keyword evidence="4" id="KW-0346">Stress response</keyword>
<evidence type="ECO:0000256" key="2">
    <source>
        <dbReference type="ARBA" id="ARBA00022490"/>
    </source>
</evidence>
<keyword evidence="5" id="KW-0731">Sigma factor</keyword>